<organism evidence="1 2">
    <name type="scientific">Armillaria novae-zelandiae</name>
    <dbReference type="NCBI Taxonomy" id="153914"/>
    <lineage>
        <taxon>Eukaryota</taxon>
        <taxon>Fungi</taxon>
        <taxon>Dikarya</taxon>
        <taxon>Basidiomycota</taxon>
        <taxon>Agaricomycotina</taxon>
        <taxon>Agaricomycetes</taxon>
        <taxon>Agaricomycetidae</taxon>
        <taxon>Agaricales</taxon>
        <taxon>Marasmiineae</taxon>
        <taxon>Physalacriaceae</taxon>
        <taxon>Armillaria</taxon>
    </lineage>
</organism>
<sequence length="153" mass="17564">MLPPRKTSSSLCYQFQTAFSCLRPYLGAQNLIQTTVVSKCISLKIAKEKMLAAKRDFGGCRKFMKRRAFRSFLREMALDIQNIIASFLTAWTRHPNECNLSKICLEDTIIHTRVWELLKDCTVSEPKKRRLSFILAQISNALLRKQGYEALSG</sequence>
<reference evidence="1" key="1">
    <citation type="submission" date="2023-06" db="EMBL/GenBank/DDBJ databases">
        <authorList>
            <consortium name="Lawrence Berkeley National Laboratory"/>
            <person name="Ahrendt S."/>
            <person name="Sahu N."/>
            <person name="Indic B."/>
            <person name="Wong-Bajracharya J."/>
            <person name="Merenyi Z."/>
            <person name="Ke H.-M."/>
            <person name="Monk M."/>
            <person name="Kocsube S."/>
            <person name="Drula E."/>
            <person name="Lipzen A."/>
            <person name="Balint B."/>
            <person name="Henrissat B."/>
            <person name="Andreopoulos B."/>
            <person name="Martin F.M."/>
            <person name="Harder C.B."/>
            <person name="Rigling D."/>
            <person name="Ford K.L."/>
            <person name="Foster G.D."/>
            <person name="Pangilinan J."/>
            <person name="Papanicolaou A."/>
            <person name="Barry K."/>
            <person name="LaButti K."/>
            <person name="Viragh M."/>
            <person name="Koriabine M."/>
            <person name="Yan M."/>
            <person name="Riley R."/>
            <person name="Champramary S."/>
            <person name="Plett K.L."/>
            <person name="Tsai I.J."/>
            <person name="Slot J."/>
            <person name="Sipos G."/>
            <person name="Plett J."/>
            <person name="Nagy L.G."/>
            <person name="Grigoriev I.V."/>
        </authorList>
    </citation>
    <scope>NUCLEOTIDE SEQUENCE</scope>
    <source>
        <strain evidence="1">ICMP 16352</strain>
    </source>
</reference>
<evidence type="ECO:0000313" key="1">
    <source>
        <dbReference type="EMBL" id="KAK0466690.1"/>
    </source>
</evidence>
<dbReference type="EMBL" id="JAUEPR010000080">
    <property type="protein sequence ID" value="KAK0466690.1"/>
    <property type="molecule type" value="Genomic_DNA"/>
</dbReference>
<gene>
    <name evidence="1" type="ORF">IW261DRAFT_1112609</name>
</gene>
<dbReference type="Proteomes" id="UP001175227">
    <property type="component" value="Unassembled WGS sequence"/>
</dbReference>
<dbReference type="PROSITE" id="PS51257">
    <property type="entry name" value="PROKAR_LIPOPROTEIN"/>
    <property type="match status" value="1"/>
</dbReference>
<keyword evidence="2" id="KW-1185">Reference proteome</keyword>
<comment type="caution">
    <text evidence="1">The sequence shown here is derived from an EMBL/GenBank/DDBJ whole genome shotgun (WGS) entry which is preliminary data.</text>
</comment>
<proteinExistence type="predicted"/>
<protein>
    <submittedName>
        <fullName evidence="1">Uncharacterized protein</fullName>
    </submittedName>
</protein>
<dbReference type="AlphaFoldDB" id="A0AA39NJC0"/>
<accession>A0AA39NJC0</accession>
<evidence type="ECO:0000313" key="2">
    <source>
        <dbReference type="Proteomes" id="UP001175227"/>
    </source>
</evidence>
<name>A0AA39NJC0_9AGAR</name>